<dbReference type="EMBL" id="JYDR01000002">
    <property type="protein sequence ID" value="KRY78988.1"/>
    <property type="molecule type" value="Genomic_DNA"/>
</dbReference>
<proteinExistence type="predicted"/>
<dbReference type="Proteomes" id="UP000054632">
    <property type="component" value="Unassembled WGS sequence"/>
</dbReference>
<dbReference type="EMBL" id="JYDR01000002">
    <property type="protein sequence ID" value="KRY78989.1"/>
    <property type="molecule type" value="Genomic_DNA"/>
</dbReference>
<accession>A0A0V1EZL6</accession>
<evidence type="ECO:0000313" key="2">
    <source>
        <dbReference type="Proteomes" id="UP000054632"/>
    </source>
</evidence>
<name>A0A0V1EZL6_TRIPS</name>
<comment type="caution">
    <text evidence="1">The sequence shown here is derived from an EMBL/GenBank/DDBJ whole genome shotgun (WGS) entry which is preliminary data.</text>
</comment>
<gene>
    <name evidence="1" type="ORF">T4A_4201</name>
</gene>
<protein>
    <submittedName>
        <fullName evidence="1">Uncharacterized protein</fullName>
    </submittedName>
</protein>
<organism evidence="1 2">
    <name type="scientific">Trichinella pseudospiralis</name>
    <name type="common">Parasitic roundworm</name>
    <dbReference type="NCBI Taxonomy" id="6337"/>
    <lineage>
        <taxon>Eukaryota</taxon>
        <taxon>Metazoa</taxon>
        <taxon>Ecdysozoa</taxon>
        <taxon>Nematoda</taxon>
        <taxon>Enoplea</taxon>
        <taxon>Dorylaimia</taxon>
        <taxon>Trichinellida</taxon>
        <taxon>Trichinellidae</taxon>
        <taxon>Trichinella</taxon>
    </lineage>
</organism>
<sequence>MTMTILYDVVGKQQLMSKEEDREAVVREEEDILPNNACRKHTSVGKAMTVAGSGQCLPMSSRLIQFFRKQTSCCR</sequence>
<reference evidence="1 2" key="1">
    <citation type="submission" date="2015-01" db="EMBL/GenBank/DDBJ databases">
        <title>Evolution of Trichinella species and genotypes.</title>
        <authorList>
            <person name="Korhonen P.K."/>
            <person name="Edoardo P."/>
            <person name="Giuseppe L.R."/>
            <person name="Gasser R.B."/>
        </authorList>
    </citation>
    <scope>NUCLEOTIDE SEQUENCE [LARGE SCALE GENOMIC DNA]</scope>
    <source>
        <strain evidence="1">ISS13</strain>
    </source>
</reference>
<evidence type="ECO:0000313" key="1">
    <source>
        <dbReference type="EMBL" id="KRY78988.1"/>
    </source>
</evidence>
<dbReference type="AlphaFoldDB" id="A0A0V1EZL6"/>